<evidence type="ECO:0000259" key="1">
    <source>
        <dbReference type="PROSITE" id="PS51186"/>
    </source>
</evidence>
<name>A0ABT4XWR7_9RHOB</name>
<dbReference type="InterPro" id="IPR000182">
    <property type="entry name" value="GNAT_dom"/>
</dbReference>
<dbReference type="Pfam" id="PF13527">
    <property type="entry name" value="Acetyltransf_9"/>
    <property type="match status" value="1"/>
</dbReference>
<proteinExistence type="predicted"/>
<sequence>MIRKATDADIPALSAFFDAHIESSMFLQSNLMAHGIGNTDHQHGTTYFLRENGDGIAAVLGATNGGMLMCQMPGLTKIEAEAWAYALQGFTLNGMTGDADQVALFLDALPLDGADWQINADQPLFSCEIAALDACDARIRAVTEQDAALLSEWIPQYLTDSGLAVDPVDPSVVTAHVNGILSKGTSVVLLDGPDPVALSGLNAMAGRAVQVGGVFVPRERRGQGFAGAVVAGHLASLASQGYEMAILFAASDVAASAYKRIGFQPIGAYRVALLSQPVTLGVPA</sequence>
<dbReference type="Gene3D" id="3.40.630.30">
    <property type="match status" value="1"/>
</dbReference>
<accession>A0ABT4XWR7</accession>
<dbReference type="Proteomes" id="UP001210720">
    <property type="component" value="Unassembled WGS sequence"/>
</dbReference>
<evidence type="ECO:0000313" key="2">
    <source>
        <dbReference type="EMBL" id="MDA7426411.1"/>
    </source>
</evidence>
<dbReference type="SUPFAM" id="SSF55729">
    <property type="entry name" value="Acyl-CoA N-acyltransferases (Nat)"/>
    <property type="match status" value="1"/>
</dbReference>
<feature type="domain" description="N-acetyltransferase" evidence="1">
    <location>
        <begin position="137"/>
        <end position="284"/>
    </location>
</feature>
<protein>
    <submittedName>
        <fullName evidence="2">GNAT family N-acetyltransferase</fullName>
        <ecNumber evidence="2">2.3.1.-</ecNumber>
    </submittedName>
</protein>
<keyword evidence="2" id="KW-0808">Transferase</keyword>
<keyword evidence="2" id="KW-0012">Acyltransferase</keyword>
<reference evidence="2 3" key="1">
    <citation type="submission" date="2023-01" db="EMBL/GenBank/DDBJ databases">
        <title>Thalassococcus onchidii sp. nov., isolated from a marine invertebrate from the South China Sea.</title>
        <authorList>
            <person name="Xu S."/>
            <person name="Liu Z."/>
            <person name="Xu Y."/>
        </authorList>
    </citation>
    <scope>NUCLEOTIDE SEQUENCE [LARGE SCALE GENOMIC DNA]</scope>
    <source>
        <strain evidence="2 3">KCTC 32084</strain>
    </source>
</reference>
<comment type="caution">
    <text evidence="2">The sequence shown here is derived from an EMBL/GenBank/DDBJ whole genome shotgun (WGS) entry which is preliminary data.</text>
</comment>
<dbReference type="EMBL" id="JAQIOY010000009">
    <property type="protein sequence ID" value="MDA7426411.1"/>
    <property type="molecule type" value="Genomic_DNA"/>
</dbReference>
<dbReference type="InterPro" id="IPR016181">
    <property type="entry name" value="Acyl_CoA_acyltransferase"/>
</dbReference>
<keyword evidence="3" id="KW-1185">Reference proteome</keyword>
<dbReference type="EC" id="2.3.1.-" evidence="2"/>
<dbReference type="PROSITE" id="PS51186">
    <property type="entry name" value="GNAT"/>
    <property type="match status" value="1"/>
</dbReference>
<dbReference type="GO" id="GO:0016746">
    <property type="term" value="F:acyltransferase activity"/>
    <property type="evidence" value="ECO:0007669"/>
    <property type="project" value="UniProtKB-KW"/>
</dbReference>
<organism evidence="2 3">
    <name type="scientific">Thalassococcus lentus</name>
    <dbReference type="NCBI Taxonomy" id="1210524"/>
    <lineage>
        <taxon>Bacteria</taxon>
        <taxon>Pseudomonadati</taxon>
        <taxon>Pseudomonadota</taxon>
        <taxon>Alphaproteobacteria</taxon>
        <taxon>Rhodobacterales</taxon>
        <taxon>Roseobacteraceae</taxon>
        <taxon>Thalassococcus</taxon>
    </lineage>
</organism>
<gene>
    <name evidence="2" type="ORF">PFY00_16880</name>
</gene>
<dbReference type="RefSeq" id="WP_271433767.1">
    <property type="nucleotide sequence ID" value="NZ_JAQIOY010000009.1"/>
</dbReference>
<evidence type="ECO:0000313" key="3">
    <source>
        <dbReference type="Proteomes" id="UP001210720"/>
    </source>
</evidence>